<dbReference type="InterPro" id="IPR011962">
    <property type="entry name" value="dCTP_deaminase"/>
</dbReference>
<dbReference type="Gene3D" id="2.70.40.10">
    <property type="match status" value="1"/>
</dbReference>
<accession>A0ABP7QM21</accession>
<comment type="caution">
    <text evidence="3">The sequence shown here is derived from an EMBL/GenBank/DDBJ whole genome shotgun (WGS) entry which is preliminary data.</text>
</comment>
<organism evidence="3 4">
    <name type="scientific">Pedobacter ginsengiterrae</name>
    <dbReference type="NCBI Taxonomy" id="871696"/>
    <lineage>
        <taxon>Bacteria</taxon>
        <taxon>Pseudomonadati</taxon>
        <taxon>Bacteroidota</taxon>
        <taxon>Sphingobacteriia</taxon>
        <taxon>Sphingobacteriales</taxon>
        <taxon>Sphingobacteriaceae</taxon>
        <taxon>Pedobacter</taxon>
    </lineage>
</organism>
<reference evidence="4" key="1">
    <citation type="journal article" date="2019" name="Int. J. Syst. Evol. Microbiol.">
        <title>The Global Catalogue of Microorganisms (GCM) 10K type strain sequencing project: providing services to taxonomists for standard genome sequencing and annotation.</title>
        <authorList>
            <consortium name="The Broad Institute Genomics Platform"/>
            <consortium name="The Broad Institute Genome Sequencing Center for Infectious Disease"/>
            <person name="Wu L."/>
            <person name="Ma J."/>
        </authorList>
    </citation>
    <scope>NUCLEOTIDE SEQUENCE [LARGE SCALE GENOMIC DNA]</scope>
    <source>
        <strain evidence="4">JCM 17338</strain>
    </source>
</reference>
<evidence type="ECO:0000313" key="4">
    <source>
        <dbReference type="Proteomes" id="UP001501081"/>
    </source>
</evidence>
<name>A0ABP7QM21_9SPHI</name>
<protein>
    <recommendedName>
        <fullName evidence="5">Deoxycytidine triphosphate deaminase</fullName>
    </recommendedName>
</protein>
<dbReference type="InterPro" id="IPR036157">
    <property type="entry name" value="dUTPase-like_sf"/>
</dbReference>
<dbReference type="EMBL" id="BAABAK010000021">
    <property type="protein sequence ID" value="GAA3984685.1"/>
    <property type="molecule type" value="Genomic_DNA"/>
</dbReference>
<keyword evidence="4" id="KW-1185">Reference proteome</keyword>
<evidence type="ECO:0000256" key="2">
    <source>
        <dbReference type="ARBA" id="ARBA00023080"/>
    </source>
</evidence>
<proteinExistence type="predicted"/>
<keyword evidence="1" id="KW-0378">Hydrolase</keyword>
<evidence type="ECO:0000256" key="1">
    <source>
        <dbReference type="ARBA" id="ARBA00022801"/>
    </source>
</evidence>
<gene>
    <name evidence="3" type="ORF">GCM10022246_40510</name>
</gene>
<evidence type="ECO:0008006" key="5">
    <source>
        <dbReference type="Google" id="ProtNLM"/>
    </source>
</evidence>
<dbReference type="SUPFAM" id="SSF51283">
    <property type="entry name" value="dUTPase-like"/>
    <property type="match status" value="1"/>
</dbReference>
<evidence type="ECO:0000313" key="3">
    <source>
        <dbReference type="EMBL" id="GAA3984685.1"/>
    </source>
</evidence>
<keyword evidence="2" id="KW-0546">Nucleotide metabolism</keyword>
<dbReference type="Pfam" id="PF22769">
    <property type="entry name" value="DCD"/>
    <property type="match status" value="1"/>
</dbReference>
<dbReference type="Proteomes" id="UP001501081">
    <property type="component" value="Unassembled WGS sequence"/>
</dbReference>
<dbReference type="RefSeq" id="WP_344769998.1">
    <property type="nucleotide sequence ID" value="NZ_BAABAK010000021.1"/>
</dbReference>
<sequence length="285" mass="32354">MAFLGVKELLKLQEAKKVIEPFNPQRVKNGAYELSLGKEVYLTDSKTGKVETLDENSNRQVDLNPGQFALLLTKEKVSIPKDRIAFISIKAGEKLKGLVNVSGFHVDPGFNDHLLFSVYNAGPSTIVLNTGEPYFPIWFAEMKPELSEEEAYNDNNDHFKKLDHIPPKYIEFLKRGELTSPKALLDKITSVEQTLSEKIIKSDEKKERNDWLYKILIGLLIAIALKVGWDWVAYDRGFADGRKSKESTQEVITEMRKTLTDKVIVQKIDSILANEIKNDTIKKAK</sequence>
<dbReference type="InterPro" id="IPR033704">
    <property type="entry name" value="dUTPase_trimeric"/>
</dbReference>
<dbReference type="CDD" id="cd07557">
    <property type="entry name" value="trimeric_dUTPase"/>
    <property type="match status" value="1"/>
</dbReference>